<dbReference type="SUPFAM" id="SSF81301">
    <property type="entry name" value="Nucleotidyltransferase"/>
    <property type="match status" value="1"/>
</dbReference>
<dbReference type="InterPro" id="IPR015329">
    <property type="entry name" value="tRNA_NucTransf2"/>
</dbReference>
<dbReference type="PANTHER" id="PTHR39643">
    <property type="entry name" value="CCA-ADDING ENZYME"/>
    <property type="match status" value="1"/>
</dbReference>
<keyword evidence="2 10" id="KW-0819">tRNA processing</keyword>
<comment type="caution">
    <text evidence="15">The sequence shown here is derived from an EMBL/GenBank/DDBJ whole genome shotgun (WGS) entry which is preliminary data.</text>
</comment>
<dbReference type="InterPro" id="IPR011068">
    <property type="entry name" value="NuclTrfase_I-like_C"/>
</dbReference>
<feature type="binding site" evidence="10">
    <location>
        <position position="83"/>
    </location>
    <ligand>
        <name>Mg(2+)</name>
        <dbReference type="ChEBI" id="CHEBI:18420"/>
    </ligand>
</feature>
<feature type="binding site" evidence="10">
    <location>
        <position position="157"/>
    </location>
    <ligand>
        <name>ATP</name>
        <dbReference type="ChEBI" id="CHEBI:30616"/>
    </ligand>
</feature>
<keyword evidence="4 10" id="KW-0479">Metal-binding</keyword>
<protein>
    <recommendedName>
        <fullName evidence="10">CCA-adding enzyme</fullName>
        <ecNumber evidence="10">2.7.7.72</ecNumber>
    </recommendedName>
    <alternativeName>
        <fullName evidence="10">CCA tRNA nucleotidyltransferase</fullName>
    </alternativeName>
    <alternativeName>
        <fullName evidence="10">tRNA CCA-pyrophosphorylase</fullName>
    </alternativeName>
    <alternativeName>
        <fullName evidence="10">tRNA adenylyl-/cytidylyl- transferase</fullName>
    </alternativeName>
    <alternativeName>
        <fullName evidence="10">tRNA nucleotidyltransferase</fullName>
    </alternativeName>
    <alternativeName>
        <fullName evidence="10">tRNA-NT</fullName>
    </alternativeName>
</protein>
<dbReference type="AlphaFoldDB" id="A0A3N6N130"/>
<evidence type="ECO:0000259" key="13">
    <source>
        <dbReference type="Pfam" id="PF09249"/>
    </source>
</evidence>
<dbReference type="GO" id="GO:0042245">
    <property type="term" value="P:RNA repair"/>
    <property type="evidence" value="ECO:0007669"/>
    <property type="project" value="UniProtKB-KW"/>
</dbReference>
<dbReference type="InterPro" id="IPR008229">
    <property type="entry name" value="CCA-adding_arc"/>
</dbReference>
<feature type="binding site" evidence="10">
    <location>
        <position position="157"/>
    </location>
    <ligand>
        <name>CTP</name>
        <dbReference type="ChEBI" id="CHEBI:37563"/>
    </ligand>
</feature>
<dbReference type="InterPro" id="IPR006116">
    <property type="entry name" value="NT_2-5OAS_ClassI-CCAase"/>
</dbReference>
<feature type="domain" description="Polymerase nucleotidyl transferase" evidence="12">
    <location>
        <begin position="63"/>
        <end position="157"/>
    </location>
</feature>
<dbReference type="GO" id="GO:0000049">
    <property type="term" value="F:tRNA binding"/>
    <property type="evidence" value="ECO:0007669"/>
    <property type="project" value="UniProtKB-UniRule"/>
</dbReference>
<feature type="binding site" evidence="10">
    <location>
        <position position="71"/>
    </location>
    <ligand>
        <name>CTP</name>
        <dbReference type="ChEBI" id="CHEBI:37563"/>
    </ligand>
</feature>
<evidence type="ECO:0000256" key="1">
    <source>
        <dbReference type="ARBA" id="ARBA00022679"/>
    </source>
</evidence>
<evidence type="ECO:0000256" key="11">
    <source>
        <dbReference type="SAM" id="MobiDB-lite"/>
    </source>
</evidence>
<evidence type="ECO:0000256" key="8">
    <source>
        <dbReference type="ARBA" id="ARBA00022842"/>
    </source>
</evidence>
<dbReference type="EMBL" id="REFZ01000004">
    <property type="protein sequence ID" value="RQH01197.1"/>
    <property type="molecule type" value="Genomic_DNA"/>
</dbReference>
<evidence type="ECO:0000256" key="7">
    <source>
        <dbReference type="ARBA" id="ARBA00022840"/>
    </source>
</evidence>
<evidence type="ECO:0000256" key="10">
    <source>
        <dbReference type="HAMAP-Rule" id="MF_01264"/>
    </source>
</evidence>
<dbReference type="OrthoDB" id="7378at2157"/>
<evidence type="ECO:0000256" key="4">
    <source>
        <dbReference type="ARBA" id="ARBA00022723"/>
    </source>
</evidence>
<feature type="compositionally biased region" description="Basic and acidic residues" evidence="11">
    <location>
        <begin position="1"/>
        <end position="21"/>
    </location>
</feature>
<dbReference type="Gene3D" id="3.30.460.10">
    <property type="entry name" value="Beta Polymerase, domain 2"/>
    <property type="match status" value="1"/>
</dbReference>
<keyword evidence="5 10" id="KW-0547">Nucleotide-binding</keyword>
<dbReference type="InterPro" id="IPR002934">
    <property type="entry name" value="Polymerase_NTP_transf_dom"/>
</dbReference>
<keyword evidence="9 10" id="KW-0694">RNA-binding</keyword>
<dbReference type="InterPro" id="IPR048833">
    <property type="entry name" value="CAA_C"/>
</dbReference>
<dbReference type="GO" id="GO:0000287">
    <property type="term" value="F:magnesium ion binding"/>
    <property type="evidence" value="ECO:0007669"/>
    <property type="project" value="UniProtKB-UniRule"/>
</dbReference>
<keyword evidence="16" id="KW-1185">Reference proteome</keyword>
<keyword evidence="7 10" id="KW-0067">ATP-binding</keyword>
<comment type="cofactor">
    <cofactor evidence="10">
        <name>Mg(2+)</name>
        <dbReference type="ChEBI" id="CHEBI:18420"/>
    </cofactor>
</comment>
<comment type="function">
    <text evidence="10">Catalyzes the addition and repair of the essential 3'-terminal CCA sequence in tRNAs without using a nucleic acid template. Adds these three nucleotides in the order of C, C, and A to the tRNA nucleotide-73, using CTP and ATP as substrates and producing inorganic pyrophosphate. tRNA 3'-terminal CCA addition is required both for tRNA processing and repair. Also involved in tRNA surveillance by mediating tandem CCA addition to generate a CCACCA at the 3' terminus of unstable tRNAs. While stable tRNAs receive only 3'-terminal CCA, unstable tRNAs are marked with CCACCA and rapidly degraded.</text>
</comment>
<dbReference type="Gene3D" id="3.30.70.590">
    <property type="entry name" value="Poly(A) polymerase predicted RNA binding domain"/>
    <property type="match status" value="1"/>
</dbReference>
<evidence type="ECO:0000256" key="9">
    <source>
        <dbReference type="ARBA" id="ARBA00022884"/>
    </source>
</evidence>
<dbReference type="GO" id="GO:0005524">
    <property type="term" value="F:ATP binding"/>
    <property type="evidence" value="ECO:0007669"/>
    <property type="project" value="UniProtKB-UniRule"/>
</dbReference>
<dbReference type="HAMAP" id="MF_01264">
    <property type="entry name" value="CCA_arch"/>
    <property type="match status" value="1"/>
</dbReference>
<evidence type="ECO:0000313" key="16">
    <source>
        <dbReference type="Proteomes" id="UP000281431"/>
    </source>
</evidence>
<dbReference type="Gene3D" id="3.30.70.1550">
    <property type="entry name" value="Archaeal tRNA CCA-adding enzyme catalytic domain"/>
    <property type="match status" value="1"/>
</dbReference>
<keyword evidence="8 10" id="KW-0460">Magnesium</keyword>
<dbReference type="CDD" id="cd05400">
    <property type="entry name" value="NT_2-5OAS_ClassI-CCAase"/>
    <property type="match status" value="1"/>
</dbReference>
<feature type="binding site" evidence="10">
    <location>
        <position position="186"/>
    </location>
    <ligand>
        <name>ATP</name>
        <dbReference type="ChEBI" id="CHEBI:30616"/>
    </ligand>
</feature>
<reference evidence="15 16" key="1">
    <citation type="submission" date="2018-10" db="EMBL/GenBank/DDBJ databases">
        <title>Natrarchaeobius chitinivorans gen. nov., sp. nov., and Natrarchaeobius haloalkaliphilus sp. nov., alkaliphilic, chitin-utilizing haloarchaea from hypersaline alkaline lakes.</title>
        <authorList>
            <person name="Sorokin D.Y."/>
            <person name="Elcheninov A.G."/>
            <person name="Kostrikina N.A."/>
            <person name="Bale N.J."/>
            <person name="Sinninghe Damste J.S."/>
            <person name="Khijniak T.V."/>
            <person name="Kublanov I.V."/>
            <person name="Toshchakov S.V."/>
        </authorList>
    </citation>
    <scope>NUCLEOTIDE SEQUENCE [LARGE SCALE GENOMIC DNA]</scope>
    <source>
        <strain evidence="15 16">AArcht7</strain>
    </source>
</reference>
<dbReference type="Pfam" id="PF09249">
    <property type="entry name" value="tRNA_NucTransf2"/>
    <property type="match status" value="1"/>
</dbReference>
<evidence type="ECO:0000256" key="3">
    <source>
        <dbReference type="ARBA" id="ARBA00022695"/>
    </source>
</evidence>
<dbReference type="EC" id="2.7.7.72" evidence="10"/>
<dbReference type="InterPro" id="IPR042090">
    <property type="entry name" value="CCA_tRNA_nucleotrans_2"/>
</dbReference>
<dbReference type="SUPFAM" id="SSF81631">
    <property type="entry name" value="PAP/OAS1 substrate-binding domain"/>
    <property type="match status" value="1"/>
</dbReference>
<dbReference type="Gene3D" id="1.10.1410.30">
    <property type="entry name" value="CCA tRNA nucleotidyltransferase, domain 2"/>
    <property type="match status" value="1"/>
</dbReference>
<evidence type="ECO:0000259" key="12">
    <source>
        <dbReference type="Pfam" id="PF01909"/>
    </source>
</evidence>
<accession>A0A3N6N130</accession>
<feature type="binding site" evidence="10">
    <location>
        <position position="177"/>
    </location>
    <ligand>
        <name>CTP</name>
        <dbReference type="ChEBI" id="CHEBI:37563"/>
    </ligand>
</feature>
<feature type="region of interest" description="Disordered" evidence="11">
    <location>
        <begin position="1"/>
        <end position="36"/>
    </location>
</feature>
<comment type="miscellaneous">
    <text evidence="10">A single active site specifically recognizes both ATP and CTP and is responsible for their addition.</text>
</comment>
<name>A0A3N6N130_NATCH</name>
<keyword evidence="3 10" id="KW-0548">Nucleotidyltransferase</keyword>
<comment type="subunit">
    <text evidence="10">Homodimer.</text>
</comment>
<dbReference type="InterPro" id="IPR043519">
    <property type="entry name" value="NT_sf"/>
</dbReference>
<dbReference type="Pfam" id="PF21133">
    <property type="entry name" value="CAA_C"/>
    <property type="match status" value="1"/>
</dbReference>
<dbReference type="GO" id="GO:0001680">
    <property type="term" value="P:tRNA 3'-terminal CCA addition"/>
    <property type="evidence" value="ECO:0007669"/>
    <property type="project" value="UniProtKB-UniRule"/>
</dbReference>
<dbReference type="Pfam" id="PF01909">
    <property type="entry name" value="NTP_transf_2"/>
    <property type="match status" value="1"/>
</dbReference>
<evidence type="ECO:0000256" key="6">
    <source>
        <dbReference type="ARBA" id="ARBA00022800"/>
    </source>
</evidence>
<evidence type="ECO:0000259" key="14">
    <source>
        <dbReference type="Pfam" id="PF21133"/>
    </source>
</evidence>
<feature type="binding site" evidence="10">
    <location>
        <position position="74"/>
    </location>
    <ligand>
        <name>CTP</name>
        <dbReference type="ChEBI" id="CHEBI:37563"/>
    </ligand>
</feature>
<evidence type="ECO:0000256" key="5">
    <source>
        <dbReference type="ARBA" id="ARBA00022741"/>
    </source>
</evidence>
<dbReference type="NCBIfam" id="TIGR03671">
    <property type="entry name" value="cca_archaeal"/>
    <property type="match status" value="1"/>
</dbReference>
<dbReference type="SUPFAM" id="SSF55003">
    <property type="entry name" value="PAP/Archaeal CCA-adding enzyme, C-terminal domain"/>
    <property type="match status" value="1"/>
</dbReference>
<dbReference type="PANTHER" id="PTHR39643:SF1">
    <property type="entry name" value="CCA-ADDING ENZYME"/>
    <property type="match status" value="1"/>
</dbReference>
<feature type="domain" description="CCA-adding enzyme C-terminal" evidence="14">
    <location>
        <begin position="300"/>
        <end position="444"/>
    </location>
</feature>
<gene>
    <name evidence="10" type="primary">cca</name>
    <name evidence="15" type="ORF">EA472_06975</name>
</gene>
<proteinExistence type="inferred from homology"/>
<dbReference type="GO" id="GO:0004810">
    <property type="term" value="F:CCA tRNA nucleotidyltransferase activity"/>
    <property type="evidence" value="ECO:0007669"/>
    <property type="project" value="UniProtKB-UniRule"/>
</dbReference>
<feature type="domain" description="tRNA nucleotidyltransferase substrate binding" evidence="13">
    <location>
        <begin position="172"/>
        <end position="281"/>
    </location>
</feature>
<sequence length="467" mass="51989">MSGENADRGDRDEPGASKGDFETVVAAVRERVDPDPDERARLRAVADRLIERAEAAATDRCDGADVLQVGSSARGTWVSGDRDIDVFVRFPPELDRETLEEYGLEVGHATLPGGHEEYAEHPYVKGAVDGFDVDVVPCFRLESATEIRSAVDRTPFHAQYLEARLDDDLAADVRVTKQFMKGIGVYGSDLRTRGFSGYLTELLVCEYGGFRSLLEAVRDWRPQIVLDPEDHGRASFDDPLVVIDPTDPERNVAAVCAADNVARLQHYAREFLERPSLEYFEPDDRDPLSKSELLSHLERRGTTPVAVRFETPALVEDQLYPQLRKSLAGICQGLDERGFDVLRSTALASDTSAILVELAVDERPAVERHRGPPVHIKGHARGFYGRYADDPDVYGPFVVEDRYVAERDREFTTACEFLESDQLLEVGLGAHVESALEDEYEVLVDDDVTALLPAFGSELRSYFEPVP</sequence>
<feature type="binding site" evidence="10">
    <location>
        <position position="186"/>
    </location>
    <ligand>
        <name>CTP</name>
        <dbReference type="ChEBI" id="CHEBI:37563"/>
    </ligand>
</feature>
<evidence type="ECO:0000256" key="2">
    <source>
        <dbReference type="ARBA" id="ARBA00022694"/>
    </source>
</evidence>
<feature type="binding site" evidence="10">
    <location>
        <position position="85"/>
    </location>
    <ligand>
        <name>Mg(2+)</name>
        <dbReference type="ChEBI" id="CHEBI:18420"/>
    </ligand>
</feature>
<dbReference type="Proteomes" id="UP000281431">
    <property type="component" value="Unassembled WGS sequence"/>
</dbReference>
<organism evidence="15 16">
    <name type="scientific">Natrarchaeobius chitinivorans</name>
    <dbReference type="NCBI Taxonomy" id="1679083"/>
    <lineage>
        <taxon>Archaea</taxon>
        <taxon>Methanobacteriati</taxon>
        <taxon>Methanobacteriota</taxon>
        <taxon>Stenosarchaea group</taxon>
        <taxon>Halobacteria</taxon>
        <taxon>Halobacteriales</taxon>
        <taxon>Natrialbaceae</taxon>
        <taxon>Natrarchaeobius</taxon>
    </lineage>
</organism>
<feature type="binding site" evidence="10">
    <location>
        <position position="74"/>
    </location>
    <ligand>
        <name>ATP</name>
        <dbReference type="ChEBI" id="CHEBI:30616"/>
    </ligand>
</feature>
<feature type="binding site" evidence="10">
    <location>
        <position position="177"/>
    </location>
    <ligand>
        <name>ATP</name>
        <dbReference type="ChEBI" id="CHEBI:30616"/>
    </ligand>
</feature>
<dbReference type="PIRSF" id="PIRSF005335">
    <property type="entry name" value="CCA_arch"/>
    <property type="match status" value="1"/>
</dbReference>
<comment type="catalytic activity">
    <reaction evidence="10">
        <text>a tRNA with a 3' CCA end + 2 CTP + ATP = a tRNA with a 3' CCACCA end + 3 diphosphate</text>
        <dbReference type="Rhea" id="RHEA:76235"/>
        <dbReference type="Rhea" id="RHEA-COMP:10468"/>
        <dbReference type="Rhea" id="RHEA-COMP:18655"/>
        <dbReference type="ChEBI" id="CHEBI:30616"/>
        <dbReference type="ChEBI" id="CHEBI:33019"/>
        <dbReference type="ChEBI" id="CHEBI:37563"/>
        <dbReference type="ChEBI" id="CHEBI:83071"/>
        <dbReference type="ChEBI" id="CHEBI:195187"/>
    </reaction>
</comment>
<keyword evidence="6 10" id="KW-0692">RNA repair</keyword>
<evidence type="ECO:0000313" key="15">
    <source>
        <dbReference type="EMBL" id="RQH01197.1"/>
    </source>
</evidence>
<keyword evidence="1 10" id="KW-0808">Transferase</keyword>
<feature type="binding site" evidence="10">
    <location>
        <position position="134"/>
    </location>
    <ligand>
        <name>Mg(2+)</name>
        <dbReference type="ChEBI" id="CHEBI:18420"/>
    </ligand>
</feature>
<comment type="catalytic activity">
    <reaction evidence="10">
        <text>a tRNA precursor + 2 CTP + ATP = a tRNA with a 3' CCA end + 3 diphosphate</text>
        <dbReference type="Rhea" id="RHEA:14433"/>
        <dbReference type="Rhea" id="RHEA-COMP:10465"/>
        <dbReference type="Rhea" id="RHEA-COMP:10468"/>
        <dbReference type="ChEBI" id="CHEBI:30616"/>
        <dbReference type="ChEBI" id="CHEBI:33019"/>
        <dbReference type="ChEBI" id="CHEBI:37563"/>
        <dbReference type="ChEBI" id="CHEBI:74896"/>
        <dbReference type="ChEBI" id="CHEBI:83071"/>
        <dbReference type="EC" id="2.7.7.72"/>
    </reaction>
</comment>
<feature type="binding site" evidence="10">
    <location>
        <position position="71"/>
    </location>
    <ligand>
        <name>ATP</name>
        <dbReference type="ChEBI" id="CHEBI:30616"/>
    </ligand>
</feature>
<comment type="similarity">
    <text evidence="10">Belongs to the tRNA nucleotidyltransferase/poly(A) polymerase family. Archaeal CCA-adding enzyme subfamily.</text>
</comment>
<dbReference type="GO" id="GO:0160016">
    <property type="term" value="F:CCACCA tRNA nucleotidyltransferase activity"/>
    <property type="evidence" value="ECO:0007669"/>
    <property type="project" value="RHEA"/>
</dbReference>